<dbReference type="InterPro" id="IPR013780">
    <property type="entry name" value="Glyco_hydro_b"/>
</dbReference>
<dbReference type="HOGENOM" id="CLU_027657_1_0_9"/>
<dbReference type="AlphaFoldDB" id="V2Z8Q4"/>
<proteinExistence type="inferred from homology"/>
<comment type="caution">
    <text evidence="5">The sequence shown here is derived from an EMBL/GenBank/DDBJ whole genome shotgun (WGS) entry which is preliminary data.</text>
</comment>
<evidence type="ECO:0000256" key="1">
    <source>
        <dbReference type="ARBA" id="ARBA00022801"/>
    </source>
</evidence>
<evidence type="ECO:0000256" key="3">
    <source>
        <dbReference type="RuleBase" id="RU361153"/>
    </source>
</evidence>
<gene>
    <name evidence="5" type="ORF">GCWU0000282_001470</name>
</gene>
<feature type="domain" description="Glycoside hydrolase family 5" evidence="4">
    <location>
        <begin position="12"/>
        <end position="369"/>
    </location>
</feature>
<accession>V2Z8Q4</accession>
<evidence type="ECO:0000313" key="5">
    <source>
        <dbReference type="EMBL" id="ESL03310.1"/>
    </source>
</evidence>
<name>V2Z8Q4_9FIRM</name>
<reference evidence="5 6" key="1">
    <citation type="submission" date="2013-06" db="EMBL/GenBank/DDBJ databases">
        <authorList>
            <person name="Weinstock G."/>
            <person name="Sodergren E."/>
            <person name="Clifton S."/>
            <person name="Fulton L."/>
            <person name="Fulton B."/>
            <person name="Courtney L."/>
            <person name="Fronick C."/>
            <person name="Harrison M."/>
            <person name="Strong C."/>
            <person name="Farmer C."/>
            <person name="Delahaunty K."/>
            <person name="Markovic C."/>
            <person name="Hall O."/>
            <person name="Minx P."/>
            <person name="Tomlinson C."/>
            <person name="Mitreva M."/>
            <person name="Nelson J."/>
            <person name="Hou S."/>
            <person name="Wollam A."/>
            <person name="Pepin K.H."/>
            <person name="Johnson M."/>
            <person name="Bhonagiri V."/>
            <person name="Nash W.E."/>
            <person name="Warren W."/>
            <person name="Chinwalla A."/>
            <person name="Mardis E.R."/>
            <person name="Wilson R.K."/>
        </authorList>
    </citation>
    <scope>NUCLEOTIDE SEQUENCE [LARGE SCALE GENOMIC DNA]</scope>
    <source>
        <strain evidence="5 6">ATCC 51271</strain>
    </source>
</reference>
<dbReference type="EMBL" id="ACIL03000012">
    <property type="protein sequence ID" value="ESL03310.1"/>
    <property type="molecule type" value="Genomic_DNA"/>
</dbReference>
<evidence type="ECO:0000256" key="2">
    <source>
        <dbReference type="ARBA" id="ARBA00023295"/>
    </source>
</evidence>
<dbReference type="InterPro" id="IPR001547">
    <property type="entry name" value="Glyco_hydro_5"/>
</dbReference>
<dbReference type="eggNOG" id="COG2730">
    <property type="taxonomic scope" value="Bacteria"/>
</dbReference>
<comment type="similarity">
    <text evidence="3">Belongs to the glycosyl hydrolase 5 (cellulase A) family.</text>
</comment>
<dbReference type="PANTHER" id="PTHR31308:SF3">
    <property type="entry name" value="ENDOGLYCOCERAMIDASE"/>
    <property type="match status" value="1"/>
</dbReference>
<dbReference type="SUPFAM" id="SSF51445">
    <property type="entry name" value="(Trans)glycosidases"/>
    <property type="match status" value="1"/>
</dbReference>
<dbReference type="Pfam" id="PF00150">
    <property type="entry name" value="Cellulase"/>
    <property type="match status" value="1"/>
</dbReference>
<sequence length="466" mass="54212">MKVYAEGNRFLNQDGKEILFQGINFVCKEKEKGYIFPEYERVFKEFAEKGFNVIRLGIFWDGVEPCPGKYNDEYLKKVSEVVSEAKKAGLYVLLDMHQDLWSVKYGDGAPEWATITDGAFHPTDCAMWFDAYLRSDAIINAAEHFWNNDKAQDGIGLMCHYISMWEYIVRFMDCHDNIIGYEPMNEPFMGSLARNTFGFAAMKTKEKYPEFDFATMQGITPESQGYMSEIVNEAFMKWDKETLMSFYQNVEDAIRPLTDKALIVGGNIYSSATFSTGITRVSGQEGKTWQIYSPHGYDSVVDSDNYENFNQENVIRLFAEKRESQLRLKMPVIVGEWGAFPSKSFTNDLIEQMNLILEKYLWSSTYWQYLPGMEKDQNYDALRRGYPVETKGRLIKYHYNRQKKMLEVSWDGTDLLCYLPYKNVHVVLNDEMYYKIIKEFANASYVLIRAKEDGKHHICLSEHDGE</sequence>
<dbReference type="PANTHER" id="PTHR31308">
    <property type="match status" value="1"/>
</dbReference>
<keyword evidence="6" id="KW-1185">Reference proteome</keyword>
<dbReference type="STRING" id="592026.GCWU0000282_001470"/>
<dbReference type="RefSeq" id="WP_023354349.1">
    <property type="nucleotide sequence ID" value="NZ_KI535367.1"/>
</dbReference>
<dbReference type="GO" id="GO:0004553">
    <property type="term" value="F:hydrolase activity, hydrolyzing O-glycosyl compounds"/>
    <property type="evidence" value="ECO:0007669"/>
    <property type="project" value="InterPro"/>
</dbReference>
<keyword evidence="2 3" id="KW-0326">Glycosidase</keyword>
<organism evidence="5 6">
    <name type="scientific">Catonella morbi ATCC 51271</name>
    <dbReference type="NCBI Taxonomy" id="592026"/>
    <lineage>
        <taxon>Bacteria</taxon>
        <taxon>Bacillati</taxon>
        <taxon>Bacillota</taxon>
        <taxon>Clostridia</taxon>
        <taxon>Lachnospirales</taxon>
        <taxon>Lachnospiraceae</taxon>
        <taxon>Catonella</taxon>
    </lineage>
</organism>
<dbReference type="InterPro" id="IPR052066">
    <property type="entry name" value="Glycosphingolipid_Hydrolases"/>
</dbReference>
<dbReference type="InterPro" id="IPR017853">
    <property type="entry name" value="GH"/>
</dbReference>
<dbReference type="Proteomes" id="UP000018227">
    <property type="component" value="Unassembled WGS sequence"/>
</dbReference>
<evidence type="ECO:0000259" key="4">
    <source>
        <dbReference type="Pfam" id="PF00150"/>
    </source>
</evidence>
<dbReference type="Gene3D" id="2.60.40.1180">
    <property type="entry name" value="Golgi alpha-mannosidase II"/>
    <property type="match status" value="1"/>
</dbReference>
<protein>
    <submittedName>
        <fullName evidence="5">Cellulase</fullName>
    </submittedName>
</protein>
<evidence type="ECO:0000313" key="6">
    <source>
        <dbReference type="Proteomes" id="UP000018227"/>
    </source>
</evidence>
<keyword evidence="1 3" id="KW-0378">Hydrolase</keyword>
<dbReference type="GO" id="GO:0000272">
    <property type="term" value="P:polysaccharide catabolic process"/>
    <property type="evidence" value="ECO:0007669"/>
    <property type="project" value="InterPro"/>
</dbReference>
<dbReference type="OrthoDB" id="2339329at2"/>
<dbReference type="Gene3D" id="3.20.20.80">
    <property type="entry name" value="Glycosidases"/>
    <property type="match status" value="1"/>
</dbReference>